<proteinExistence type="predicted"/>
<feature type="compositionally biased region" description="Acidic residues" evidence="1">
    <location>
        <begin position="218"/>
        <end position="233"/>
    </location>
</feature>
<reference evidence="2" key="1">
    <citation type="submission" date="2016-04" db="UniProtKB">
        <authorList>
            <consortium name="WormBaseParasite"/>
        </authorList>
    </citation>
    <scope>IDENTIFICATION</scope>
</reference>
<evidence type="ECO:0000256" key="1">
    <source>
        <dbReference type="SAM" id="MobiDB-lite"/>
    </source>
</evidence>
<dbReference type="STRING" id="102285.A0A0R3TUJ7"/>
<dbReference type="GO" id="GO:0006974">
    <property type="term" value="P:DNA damage response"/>
    <property type="evidence" value="ECO:0007669"/>
    <property type="project" value="InterPro"/>
</dbReference>
<organism evidence="2">
    <name type="scientific">Rodentolepis nana</name>
    <name type="common">Dwarf tapeworm</name>
    <name type="synonym">Hymenolepis nana</name>
    <dbReference type="NCBI Taxonomy" id="102285"/>
    <lineage>
        <taxon>Eukaryota</taxon>
        <taxon>Metazoa</taxon>
        <taxon>Spiralia</taxon>
        <taxon>Lophotrochozoa</taxon>
        <taxon>Platyhelminthes</taxon>
        <taxon>Cestoda</taxon>
        <taxon>Eucestoda</taxon>
        <taxon>Cyclophyllidea</taxon>
        <taxon>Hymenolepididae</taxon>
        <taxon>Rodentolepis</taxon>
    </lineage>
</organism>
<accession>A0A0R3TUJ7</accession>
<evidence type="ECO:0000313" key="2">
    <source>
        <dbReference type="WBParaSite" id="HNAJ_0001144001-mRNA-1"/>
    </source>
</evidence>
<sequence>LVLRMLGKRKQQVLESDIEYLCDLASKYADKSPYDGKGILLLCKSLLPNNCKTMLVEYDIAKRIGDHKVAATFITENCSALSNHWYNELNGIITGLLANPIDVICQRIFSALAPRVQCDLLFSYISSKYDNAADQTDFFLKFLNTKIDILKEKNGTVEFLFKKFINILMLAEEDLFRTLTSEPKPSEDIPDTPLSPESVEKVEETKISAMVTESGGGNEDEGEEGEVIEENDEFDEFIDEEEDSNRKRVRGKELAEVLNIYRMKLACEILPLIHKMRNNLKLGIHFLHNVVTNSLQFIFTFAVHCPFVSEGYPTISGLNDDIPELLKEDPVTLLRIYLDMASDLLRWSVKASFKVLSKSEIFDALKRAYHDYKERNHGSVGANVKKRNQNILSATASQIGAIFWALFIETSLEYFTELRERACIPFNISTVASVVSETADPPSNETLTGLLEGLQSLMSLRQKFKTQNKSKFRPPLAQGKERLTLDDALSALKPQGVIESDQFTCLLEFISCLGLTMGSLDEICEDVFANSSLISEVFDEEQTKVIQCLLSLTKLHLKSPKKAKDVAAERFRLVLRLNELEVSEDSTNHTWSKLSNWVFLLSIVNPIDTMEICLAAIEQWLADSKNTLEAACLIIVLHQNPLWTRIPELSCEHTAEFMNSLQSDWSKARTLLSGWLKAGFIQCPSVLTQIVQMEMSFFSGDISESEMTNVGDIFSSLLNGNRRNKKICLDQALTSLKSVSTRRYLDKNSSFKWLNRDANVFTWKSMCEIIQLLLQEELRVLTSRRTSTDIVSSEFADAFRLLNCFLSCGLQTDLKLPLNEMLVFLCGILTDPKLVYLQSLVIDAISALLWYLPVETQTLEAATLCRRCLLNWCFAQMKITPSDGVSLLLCQTVEASFTSRKTLQCGFGDLLESVLTCFEQGWKDRHGLGWFLRLFRWTVAEVCITLEIHQSLIKCFLQRTSIIFKMWNELRDAGCQIGVSCHEALPILDVEDESSPALALAVSKCLDDPYSLDDYYVRVEVLKSLFSITEESTFEPCLLVDACFLADKKPSLLPRKNGRRPHPNSIDTGRELLILSRWILNTCLAVKSKEFAKEIEPFCRLLASLLTSEWTRCCNRMLFQAEDSLSSQLVGMEDTFATFGALLVVIKTFEMTEIQEYLCSKLSINTSTVIYGFFQQLLNANELIGWLWWPVFDWMLRFQWQRAVATESLREFNFFEALDAISNMLDSAKRPLGIRYAISTTITALRAATYCLKKDPIKLVGKAPSLEGIWDQGIRWLERLLVTKDGEQRVKNEKQMALVHDRPICLLFEELLKLDATTCGSTPPRSRYLSRLWQILLSTPNFGNPLVPWRYRLAVSIYLVYPKISMEILCSSNQPCLPSPIEFLFKNSNNFVIHRCYNLHWSLSLLLQQEDLPHWLPSGDIAPDYGEKGQEMIRQLVRSHFSEPKDRFTRLFSHIVTGKQLETHYLQEAVDYVLSDFERQKGLSCLLSELLKTIPRQQWPSKVDLLIQNLLVFKETKENNESILDVDLGDTNDIPIDVALGSAEDVSKADFKSNFYEVKIDIPLSAFSSDDLLTEIVSCLQNILPTLSWKCAKDTKWLVAFLRHLAKVRLSPTAGETVVELFCCLIDAIKDALKTQLVLKRNSLFLDVISGLNEFGLILCNYVRRVSEDVLVNEIWEQIGGQVVKLAETAWVAGGSRWPKIEEQFLPSYVSSVFCDAVAVNVKLHSVGLVSEAISITPLDAFLSQKDISTNFQVFTLLHRLSSEPQGSLMPLLSKLIRFISKMSGRKSQAFLCILDMILFLLISKLNPEGFNLCDIASKNESAQCPSLSQLSKRDSNSQSPLPLAITVCCCLIRNSDSPKLINQILVKRLANNNEAYFKDKLRVVLLSLCLWEISGGQFDRSVHGEEFDTAAKVFGFTSFDEFLESSPHEYGAFIRLAGVEVMGEGPINAEPIEIAAYLFGKDSFMDFIQRLKLADTTYFKSLSSIENLVEISNHLIQFVLLFANDNTNNLENNASFLGHHLISRFLILLVQLFPTHRAESSGAITESLFSSLTLEETVKKASHVLSKSVSLSSDFVLKLSDSLLEAAGFLLEDSNQPSEGSLFDPLGGYYSRVCIWLGIARFLNLLSLTSNVTDIARSYLNWRLIGGIIDLLDGEYQRNRLVNMGFILSSLSSILDEILSHDNVTPGDPLEIAWHNSTVYLLVEISLKLPSLPDSLHLELSDKIDHILAALFHGVGGTRFSKAICQLDYVITKGSILSTYEPHFLSNCTCNRSDPNQEIVRLLKTLNSMRYPNLLKYRATGFRHLIGLLQSKFETEALKLHEKLVLSLQEFEESKASLAAASTIQNWVPPAKAIGNTLLPNKNRQELRKLLIGLLRGNDVVIIDSATRSAIAECIACLGSDFDEEDYFFYSFDEIKKICADKSPNPLAVEQIRAMVTILNRLTSPNSRFSKLGPPCLREVLSDSQLRLTLFENINIYEAQQEMSLMIKFAPFVSSDELNTMKAPKTQDCLKFSIRNISESALIELCSNSLLNLTKTCDSQTKPAILIIAEWLFVNKLVLDDFFQACASLILVETSIANRLVPWIFALLLVNLKMTTNPKVGKLADKALHYVIAAFNSLIGKPEMEGFIHSVVMALHSYSQWLIRTRTISKMELGFDWLAFSKSALGSDSIETAWLFYEFEWLRRPYEMFSNVTAQNLWIDLCKVQGDLAGLKAAQIAMAPFFDQSIDLENRFRCAISEFDGQWNSSLSRDDIGVAQIALHLHKIGADKAFTQLLSAPSMVETEHMPSLIEAKYRVAWRSNPWKLDKPTHFQLAKDPMLLGVDFKIRSRDLFVQLPTASNFMLQRGIDTDLFDSETLKGVRQKSLSILSDWNASTSKAMPQLDDERLIYLLQKSVCCEDWKYAEQLINKRRNSLVNNITSHKVDLQEFSTEMNLLKTWSQVCSLKDEKSDSRRNAPLFLLQASIEQGINRKNPTPSSLMEATICLAQALSDSEDQVSSLSIHTQLQLADLYIEHGNALQAEQLFKTIPSFNFSSQLLTMKRDLSMALTRSRLQRFCGETSLSCARQNAVLEEASRRLSRLKISHDVPTWLLLESFLSSAVVLCKWFAESGSLSSADLISLNLKPAIELTEKCWPSEVKPPLPSSADASALLAEFADTQFQALDAYLKSPEFAARRRLLADADADAACLTEVDKKSRFLRLLQRQSTIESGELSNLFSSLQTFFSTAILSYCQCLAHSDKFNLRVYRLVSLWLNAASQMATTRVLVGYDADGITTSETLFTPAWLNSLSSHLARIREDKFLPLFPQLLVRLTSHGSENKAQVAFKQMLERVRSYSHRMPQVLFGALSTKSH</sequence>
<dbReference type="GO" id="GO:0004674">
    <property type="term" value="F:protein serine/threonine kinase activity"/>
    <property type="evidence" value="ECO:0007669"/>
    <property type="project" value="InterPro"/>
</dbReference>
<name>A0A0R3TUJ7_RODNA</name>
<dbReference type="InterPro" id="IPR038980">
    <property type="entry name" value="ATM_plant"/>
</dbReference>
<dbReference type="PANTHER" id="PTHR37079:SF4">
    <property type="entry name" value="SERINE_THREONINE-PROTEIN KINASE ATM"/>
    <property type="match status" value="1"/>
</dbReference>
<feature type="region of interest" description="Disordered" evidence="1">
    <location>
        <begin position="212"/>
        <end position="233"/>
    </location>
</feature>
<protein>
    <submittedName>
        <fullName evidence="2">THO complex subunit 2</fullName>
    </submittedName>
</protein>
<dbReference type="PANTHER" id="PTHR37079">
    <property type="entry name" value="SERINE/THREONINE-PROTEIN KINASE ATM"/>
    <property type="match status" value="1"/>
</dbReference>
<dbReference type="WBParaSite" id="HNAJ_0001144001-mRNA-1">
    <property type="protein sequence ID" value="HNAJ_0001144001-mRNA-1"/>
    <property type="gene ID" value="HNAJ_0001144001"/>
</dbReference>